<dbReference type="Proteomes" id="UP000191820">
    <property type="component" value="Chromosome"/>
</dbReference>
<dbReference type="Pfam" id="PF22725">
    <property type="entry name" value="GFO_IDH_MocA_C3"/>
    <property type="match status" value="1"/>
</dbReference>
<keyword evidence="7" id="KW-1185">Reference proteome</keyword>
<protein>
    <submittedName>
        <fullName evidence="6">Oxidoreductase</fullName>
    </submittedName>
</protein>
<accession>A0ABN4YGP5</accession>
<dbReference type="PANTHER" id="PTHR22604">
    <property type="entry name" value="OXIDOREDUCTASES"/>
    <property type="match status" value="1"/>
</dbReference>
<dbReference type="InterPro" id="IPR036291">
    <property type="entry name" value="NAD(P)-bd_dom_sf"/>
</dbReference>
<dbReference type="Gene3D" id="3.30.360.10">
    <property type="entry name" value="Dihydrodipicolinate Reductase, domain 2"/>
    <property type="match status" value="1"/>
</dbReference>
<dbReference type="RefSeq" id="WP_080915561.1">
    <property type="nucleotide sequence ID" value="NZ_CP020472.1"/>
</dbReference>
<reference evidence="6 7" key="1">
    <citation type="submission" date="2017-03" db="EMBL/GenBank/DDBJ databases">
        <title>Genome sequencing of Shewanella japonica KCTC 22435.</title>
        <authorList>
            <person name="Kim K.M."/>
        </authorList>
    </citation>
    <scope>NUCLEOTIDE SEQUENCE [LARGE SCALE GENOMIC DNA]</scope>
    <source>
        <strain evidence="6 7">KCTC 22435</strain>
    </source>
</reference>
<evidence type="ECO:0000313" key="7">
    <source>
        <dbReference type="Proteomes" id="UP000191820"/>
    </source>
</evidence>
<evidence type="ECO:0000256" key="3">
    <source>
        <dbReference type="ARBA" id="ARBA00023002"/>
    </source>
</evidence>
<dbReference type="PANTHER" id="PTHR22604:SF105">
    <property type="entry name" value="TRANS-1,2-DIHYDROBENZENE-1,2-DIOL DEHYDROGENASE"/>
    <property type="match status" value="1"/>
</dbReference>
<comment type="similarity">
    <text evidence="1">Belongs to the Gfo/Idh/MocA family.</text>
</comment>
<dbReference type="SUPFAM" id="SSF51735">
    <property type="entry name" value="NAD(P)-binding Rossmann-fold domains"/>
    <property type="match status" value="1"/>
</dbReference>
<keyword evidence="3" id="KW-0560">Oxidoreductase</keyword>
<feature type="domain" description="GFO/IDH/MocA-like oxidoreductase" evidence="5">
    <location>
        <begin position="131"/>
        <end position="246"/>
    </location>
</feature>
<name>A0ABN4YGP5_9GAMM</name>
<dbReference type="InterPro" id="IPR050984">
    <property type="entry name" value="Gfo/Idh/MocA_domain"/>
</dbReference>
<keyword evidence="2" id="KW-0732">Signal</keyword>
<organism evidence="6 7">
    <name type="scientific">Shewanella japonica</name>
    <dbReference type="NCBI Taxonomy" id="93973"/>
    <lineage>
        <taxon>Bacteria</taxon>
        <taxon>Pseudomonadati</taxon>
        <taxon>Pseudomonadota</taxon>
        <taxon>Gammaproteobacteria</taxon>
        <taxon>Alteromonadales</taxon>
        <taxon>Shewanellaceae</taxon>
        <taxon>Shewanella</taxon>
    </lineage>
</organism>
<dbReference type="EMBL" id="CP020472">
    <property type="protein sequence ID" value="ARD22119.1"/>
    <property type="molecule type" value="Genomic_DNA"/>
</dbReference>
<sequence>MKQVSWGIIGAGRIAHQFAADMSYVDNSRLYAIAARDSKRAEAFKTQYDICQSYGDYDSLFNDENVDAIYIATPHNFHFEQAKAAILAGKAVLCEKPITISTEEAKALYQLAKQKKVYLLEGMWTYFLPAIQQAKEWVKEGHIGNLMHIKADFGYPQAYEPNSREYAKELAGGCVYDMGVYPIAITQLFINETPISGFVTSHLAPNGIENDAAFIFEYENVTATLATSFRCKLQNWAYIIGDKGYIAIPDFWRASQCFLYQGDELISEFTDKRKSIGFNFEIEAAANDILAGKLSSNIVTEHMSLAFQARMEWIKSQINQ</sequence>
<dbReference type="Pfam" id="PF01408">
    <property type="entry name" value="GFO_IDH_MocA"/>
    <property type="match status" value="1"/>
</dbReference>
<evidence type="ECO:0000256" key="2">
    <source>
        <dbReference type="ARBA" id="ARBA00022729"/>
    </source>
</evidence>
<evidence type="ECO:0000313" key="6">
    <source>
        <dbReference type="EMBL" id="ARD22119.1"/>
    </source>
</evidence>
<evidence type="ECO:0000256" key="1">
    <source>
        <dbReference type="ARBA" id="ARBA00010928"/>
    </source>
</evidence>
<dbReference type="InterPro" id="IPR055170">
    <property type="entry name" value="GFO_IDH_MocA-like_dom"/>
</dbReference>
<proteinExistence type="inferred from homology"/>
<evidence type="ECO:0000259" key="4">
    <source>
        <dbReference type="Pfam" id="PF01408"/>
    </source>
</evidence>
<gene>
    <name evidence="6" type="ORF">SJ2017_1811</name>
</gene>
<dbReference type="SUPFAM" id="SSF55347">
    <property type="entry name" value="Glyceraldehyde-3-phosphate dehydrogenase-like, C-terminal domain"/>
    <property type="match status" value="1"/>
</dbReference>
<dbReference type="Gene3D" id="3.40.50.720">
    <property type="entry name" value="NAD(P)-binding Rossmann-like Domain"/>
    <property type="match status" value="1"/>
</dbReference>
<evidence type="ECO:0000259" key="5">
    <source>
        <dbReference type="Pfam" id="PF22725"/>
    </source>
</evidence>
<feature type="domain" description="Gfo/Idh/MocA-like oxidoreductase N-terminal" evidence="4">
    <location>
        <begin position="5"/>
        <end position="120"/>
    </location>
</feature>
<dbReference type="InterPro" id="IPR000683">
    <property type="entry name" value="Gfo/Idh/MocA-like_OxRdtase_N"/>
</dbReference>